<reference evidence="1 2" key="1">
    <citation type="submission" date="2018-09" db="EMBL/GenBank/DDBJ databases">
        <authorList>
            <person name="Le Fleche-Mateos A."/>
        </authorList>
    </citation>
    <scope>NUCLEOTIDE SEQUENCE [LARGE SCALE GENOMIC DNA]</scope>
    <source>
        <strain evidence="1 2">DSM 30078</strain>
    </source>
</reference>
<evidence type="ECO:0000313" key="2">
    <source>
        <dbReference type="Proteomes" id="UP000284119"/>
    </source>
</evidence>
<keyword evidence="2" id="KW-1185">Reference proteome</keyword>
<comment type="caution">
    <text evidence="1">The sequence shown here is derived from an EMBL/GenBank/DDBJ whole genome shotgun (WGS) entry which is preliminary data.</text>
</comment>
<proteinExistence type="predicted"/>
<organism evidence="1 2">
    <name type="scientific">Rahnella inusitata</name>
    <dbReference type="NCBI Taxonomy" id="58169"/>
    <lineage>
        <taxon>Bacteria</taxon>
        <taxon>Pseudomonadati</taxon>
        <taxon>Pseudomonadota</taxon>
        <taxon>Gammaproteobacteria</taxon>
        <taxon>Enterobacterales</taxon>
        <taxon>Yersiniaceae</taxon>
        <taxon>Rahnella</taxon>
    </lineage>
</organism>
<dbReference type="Proteomes" id="UP000284119">
    <property type="component" value="Unassembled WGS sequence"/>
</dbReference>
<dbReference type="EMBL" id="RAHG01000002">
    <property type="protein sequence ID" value="RJT15327.1"/>
    <property type="molecule type" value="Genomic_DNA"/>
</dbReference>
<gene>
    <name evidence="1" type="ORF">D5396_05230</name>
</gene>
<evidence type="ECO:0000313" key="1">
    <source>
        <dbReference type="EMBL" id="RJT15327.1"/>
    </source>
</evidence>
<name>A0ABX9P3E9_9GAMM</name>
<accession>A0ABX9P3E9</accession>
<sequence length="64" mass="7497">MPADDGLFDYTELEPSELCDQCMALNYALMTLHDRKIKEILAFILWERFEMLRSSLYTTCEEAA</sequence>
<protein>
    <submittedName>
        <fullName evidence="1">Uncharacterized protein</fullName>
    </submittedName>
</protein>